<dbReference type="EMBL" id="JAVRQU010000006">
    <property type="protein sequence ID" value="KAK5702121.1"/>
    <property type="molecule type" value="Genomic_DNA"/>
</dbReference>
<comment type="caution">
    <text evidence="2">The sequence shown here is derived from an EMBL/GenBank/DDBJ whole genome shotgun (WGS) entry which is preliminary data.</text>
</comment>
<sequence length="675" mass="76397">MPKPGQALDNVLYVLYEKSLPQCLCKSDPPHFLTKEIDLAALKRTREHGCQTCSLVYRAIECYNGYDAEDFEQDGTFSYQIEETGIIILKSAVHLHVRPLIPRSTYWSAAPAHNLSCWPWSRHHASEESSQWIKATIEDCRHNHDNMHCRNTSVPKLPTRVIDVGTAKGQPKLIVSHEMSADYVALSHCWGGDPRMKLTKATFAQYQNRLDLSAMPQTFKDAIHVAQQLQIRYVWIDALCILQDDPDDWAREAATMAGVYYQAYCVISATLAHGDDQGFLRPFPGRWPPRMIASDASSQILDTCVQARDENLISDPIDMPTHERAWCFQELLLAARIVSYEKTRILYHCSNGSLHDMHGPEEAMGIERMRQDIQAQMSRERYMNLEEWMSIVGDFTTRRLTVPSDRLPALSGVAKSVNAARQSKYLGGLWEADLPWNLLWYTKQPRHPDQLGYALQKSPSFAWCSVSSQVAQSGTLWSAWQSLVTISEAYCDPAGPNTYGQVSGGCLRLTGSVYTAELSWMPNNGWPAYWRMSAIHNLQAGKKPDHVWNIEGLDNRDIVSDVYLIAQQRAGNNAGFPHLRRSHIGDERNVIQATRATATLLLLARSKKQTLKEILSAGGKQERFVFLLLGPLKRPEGCTLEHTVYERLGLYLLDNSYEAAMIHKHNVTDREIVIV</sequence>
<dbReference type="AlphaFoldDB" id="A0AAN7VT63"/>
<feature type="domain" description="Heterokaryon incompatibility" evidence="1">
    <location>
        <begin position="183"/>
        <end position="330"/>
    </location>
</feature>
<dbReference type="Proteomes" id="UP001310594">
    <property type="component" value="Unassembled WGS sequence"/>
</dbReference>
<protein>
    <recommendedName>
        <fullName evidence="1">Heterokaryon incompatibility domain-containing protein</fullName>
    </recommendedName>
</protein>
<evidence type="ECO:0000313" key="3">
    <source>
        <dbReference type="Proteomes" id="UP001310594"/>
    </source>
</evidence>
<proteinExistence type="predicted"/>
<gene>
    <name evidence="2" type="ORF">LTR97_004941</name>
</gene>
<name>A0AAN7VT63_9PEZI</name>
<accession>A0AAN7VT63</accession>
<organism evidence="2 3">
    <name type="scientific">Elasticomyces elasticus</name>
    <dbReference type="NCBI Taxonomy" id="574655"/>
    <lineage>
        <taxon>Eukaryota</taxon>
        <taxon>Fungi</taxon>
        <taxon>Dikarya</taxon>
        <taxon>Ascomycota</taxon>
        <taxon>Pezizomycotina</taxon>
        <taxon>Dothideomycetes</taxon>
        <taxon>Dothideomycetidae</taxon>
        <taxon>Mycosphaerellales</taxon>
        <taxon>Teratosphaeriaceae</taxon>
        <taxon>Elasticomyces</taxon>
    </lineage>
</organism>
<evidence type="ECO:0000259" key="1">
    <source>
        <dbReference type="Pfam" id="PF06985"/>
    </source>
</evidence>
<dbReference type="Pfam" id="PF06985">
    <property type="entry name" value="HET"/>
    <property type="match status" value="1"/>
</dbReference>
<reference evidence="2" key="1">
    <citation type="submission" date="2023-08" db="EMBL/GenBank/DDBJ databases">
        <title>Black Yeasts Isolated from many extreme environments.</title>
        <authorList>
            <person name="Coleine C."/>
            <person name="Stajich J.E."/>
            <person name="Selbmann L."/>
        </authorList>
    </citation>
    <scope>NUCLEOTIDE SEQUENCE</scope>
    <source>
        <strain evidence="2">CCFEE 5810</strain>
    </source>
</reference>
<evidence type="ECO:0000313" key="2">
    <source>
        <dbReference type="EMBL" id="KAK5702121.1"/>
    </source>
</evidence>
<dbReference type="PANTHER" id="PTHR33112:SF9">
    <property type="entry name" value="HETEROKARYON INCOMPATIBILITY DOMAIN-CONTAINING PROTEIN"/>
    <property type="match status" value="1"/>
</dbReference>
<dbReference type="PANTHER" id="PTHR33112">
    <property type="entry name" value="DOMAIN PROTEIN, PUTATIVE-RELATED"/>
    <property type="match status" value="1"/>
</dbReference>
<dbReference type="InterPro" id="IPR010730">
    <property type="entry name" value="HET"/>
</dbReference>